<comment type="caution">
    <text evidence="1">The sequence shown here is derived from an EMBL/GenBank/DDBJ whole genome shotgun (WGS) entry which is preliminary data.</text>
</comment>
<dbReference type="Gene3D" id="2.60.120.260">
    <property type="entry name" value="Galactose-binding domain-like"/>
    <property type="match status" value="2"/>
</dbReference>
<reference evidence="1 2" key="1">
    <citation type="submission" date="2020-10" db="EMBL/GenBank/DDBJ databases">
        <title>Sequencing the genomes of 1000 actinobacteria strains.</title>
        <authorList>
            <person name="Klenk H.-P."/>
        </authorList>
    </citation>
    <scope>NUCLEOTIDE SEQUENCE [LARGE SCALE GENOMIC DNA]</scope>
    <source>
        <strain evidence="1 2">DSM 43173</strain>
    </source>
</reference>
<evidence type="ECO:0000313" key="1">
    <source>
        <dbReference type="EMBL" id="MBE1592388.1"/>
    </source>
</evidence>
<proteinExistence type="predicted"/>
<dbReference type="SUPFAM" id="SSF49785">
    <property type="entry name" value="Galactose-binding domain-like"/>
    <property type="match status" value="1"/>
</dbReference>
<gene>
    <name evidence="1" type="ORF">H4W80_010646</name>
</gene>
<keyword evidence="2" id="KW-1185">Reference proteome</keyword>
<accession>A0ABR9MHK3</accession>
<dbReference type="EMBL" id="JADBEK010000001">
    <property type="protein sequence ID" value="MBE1592388.1"/>
    <property type="molecule type" value="Genomic_DNA"/>
</dbReference>
<name>A0ABR9MHK3_9ACTN</name>
<sequence length="759" mass="80282">MITELVAHPCLERVTDAESAAKAVAGLTGYATGDVPLLVRRSGAEAVALVTGAFPNASAYPLRDAPQGMWADHDFDPGRYAPVSTVRVNAVVAEAEVWNPATGTRQAAAITVKGQQSTIKVLLDGAPAAIVVWREGEAPLTAPEAPSPATVETDLSSGWYGRLVPTMDNTWGDLAPPAATPVDQLQIWSFTWQNGDAEQAARATYGNRVRVLGPVPTERAPAALDRDAVGRILAGEWPLVDDDAGWGVSLYSSSRGAADPGPGTLGHKGLVNEEFIRVGRPETGTISRVRAVVETDRLGAAELIVGAAAGKRLWWNGVELPTGNGYLASARIDIDQRLNVIEYELSDAEIHVGLGTPAETDALGSFFCLTRPGEFSPRPQFMRLPPAVRPDGQVTYRARVHLRQDATEGVLIVGAATGVTAFLDGAVVARQERVEYYGSAWAATPDYFRHDLSLEAGEHLLEIVADSTQAGDVVYVDLVARTNSSVVTLVSGSGWEAETGGWRGRSIEHRGRWAELQPCHAAVRPHPLHGTPWLHGAPALGTTVDAIHVTDDITPAPQQLRTILPAGAISVHLPLRLGARVLLDCVEQRLDGTTLDLGRPLQAPTALEIVTEPTVVLRGGGVLSGPVTVRTEKVPVPLGNWHAMGLAGWSGGMRYSRTVSVPSGSDSAGVPVLDLGRVRGTVEVAVDGEKAGEAFCGPYRFALPGTAGRTVRIDITVYNTLAPFLHESTPTAWTFPSQLASGLLGPVTLLTPQAVLADS</sequence>
<dbReference type="Proteomes" id="UP000633509">
    <property type="component" value="Unassembled WGS sequence"/>
</dbReference>
<dbReference type="InterPro" id="IPR008979">
    <property type="entry name" value="Galactose-bd-like_sf"/>
</dbReference>
<dbReference type="RefSeq" id="WP_192791926.1">
    <property type="nucleotide sequence ID" value="NZ_JADBEK010000001.1"/>
</dbReference>
<protein>
    <submittedName>
        <fullName evidence="1">Uncharacterized protein</fullName>
    </submittedName>
</protein>
<evidence type="ECO:0000313" key="2">
    <source>
        <dbReference type="Proteomes" id="UP000633509"/>
    </source>
</evidence>
<organism evidence="1 2">
    <name type="scientific">Nonomuraea angiospora</name>
    <dbReference type="NCBI Taxonomy" id="46172"/>
    <lineage>
        <taxon>Bacteria</taxon>
        <taxon>Bacillati</taxon>
        <taxon>Actinomycetota</taxon>
        <taxon>Actinomycetes</taxon>
        <taxon>Streptosporangiales</taxon>
        <taxon>Streptosporangiaceae</taxon>
        <taxon>Nonomuraea</taxon>
    </lineage>
</organism>